<evidence type="ECO:0000256" key="2">
    <source>
        <dbReference type="ARBA" id="ARBA00005884"/>
    </source>
</evidence>
<dbReference type="Proteomes" id="UP000288716">
    <property type="component" value="Unassembled WGS sequence"/>
</dbReference>
<dbReference type="Gene3D" id="3.30.40.10">
    <property type="entry name" value="Zinc/RING finger domain, C3HC4 (zinc finger)"/>
    <property type="match status" value="1"/>
</dbReference>
<evidence type="ECO:0000313" key="14">
    <source>
        <dbReference type="EMBL" id="RWS22306.1"/>
    </source>
</evidence>
<dbReference type="PROSITE" id="PS50089">
    <property type="entry name" value="ZF_RING_2"/>
    <property type="match status" value="1"/>
</dbReference>
<organism evidence="14 15">
    <name type="scientific">Leptotrombidium deliense</name>
    <dbReference type="NCBI Taxonomy" id="299467"/>
    <lineage>
        <taxon>Eukaryota</taxon>
        <taxon>Metazoa</taxon>
        <taxon>Ecdysozoa</taxon>
        <taxon>Arthropoda</taxon>
        <taxon>Chelicerata</taxon>
        <taxon>Arachnida</taxon>
        <taxon>Acari</taxon>
        <taxon>Acariformes</taxon>
        <taxon>Trombidiformes</taxon>
        <taxon>Prostigmata</taxon>
        <taxon>Anystina</taxon>
        <taxon>Parasitengona</taxon>
        <taxon>Trombiculoidea</taxon>
        <taxon>Trombiculidae</taxon>
        <taxon>Leptotrombidium</taxon>
    </lineage>
</organism>
<sequence>MESTFDLFDNSDSENESNVHDLSPTMRCSNLYKSSSMDEEKRTKNFSYKVLTTNDVIRNMNDVITEVNSVVQLPSTITRILLNHLKWDKDKLYERYYGGDSKELFKEAHVIDPSLSPPLKRLKQSQFETCVICFDDYLTATLIGLGCGHNYCEDCWVNYLTVKIRDDGMGNEITCPSPECDILVDDKTVLNLISDSKVRRKYEYFIASSFVECSKLLRWCPNTCNHAAKAEFIACQPIRCVCGTLFCFQCGNNWHEPLKCDLLKKWVAKCNDDSLTGKWIIVNTKNCPKCTVPIEKNGGCNHMQCTNRDCRISFCWMCLNETKIHGCNCNSFHRTEEQVVASSNKEKCRITLERYLFYYHRYMNHMQSLRFENKLYESVAEKMKEMQEEHRMPWIEVQFLKKAVDVLYQCRQTLMYTYGFAFFLSKTNQSLIFEANQRDLENATEILSEYLEHDITDDNIDEMKQHVQDKYRYCDIRRNVLIQHVKEGYDKHMWEFNYS</sequence>
<evidence type="ECO:0000256" key="5">
    <source>
        <dbReference type="ARBA" id="ARBA00022723"/>
    </source>
</evidence>
<dbReference type="STRING" id="299467.A0A443S430"/>
<keyword evidence="15" id="KW-1185">Reference proteome</keyword>
<dbReference type="FunFam" id="1.20.120.1750:FF:000002">
    <property type="entry name" value="RBR-type E3 ubiquitin transferase"/>
    <property type="match status" value="1"/>
</dbReference>
<dbReference type="Pfam" id="PF19422">
    <property type="entry name" value="Ariadne"/>
    <property type="match status" value="1"/>
</dbReference>
<evidence type="ECO:0000259" key="12">
    <source>
        <dbReference type="PROSITE" id="PS50089"/>
    </source>
</evidence>
<evidence type="ECO:0000256" key="1">
    <source>
        <dbReference type="ARBA" id="ARBA00001798"/>
    </source>
</evidence>
<dbReference type="CDD" id="cd20343">
    <property type="entry name" value="BRcat_RBR_HHARI-like"/>
    <property type="match status" value="1"/>
</dbReference>
<dbReference type="GO" id="GO:0016567">
    <property type="term" value="P:protein ubiquitination"/>
    <property type="evidence" value="ECO:0007669"/>
    <property type="project" value="InterPro"/>
</dbReference>
<dbReference type="InterPro" id="IPR031127">
    <property type="entry name" value="E3_UB_ligase_RBR"/>
</dbReference>
<dbReference type="AlphaFoldDB" id="A0A443S430"/>
<proteinExistence type="inferred from homology"/>
<dbReference type="PANTHER" id="PTHR11685">
    <property type="entry name" value="RBR FAMILY RING FINGER AND IBR DOMAIN-CONTAINING"/>
    <property type="match status" value="1"/>
</dbReference>
<feature type="region of interest" description="Disordered" evidence="11">
    <location>
        <begin position="1"/>
        <end position="23"/>
    </location>
</feature>
<dbReference type="Pfam" id="PF13445">
    <property type="entry name" value="zf-RING_UBOX"/>
    <property type="match status" value="1"/>
</dbReference>
<dbReference type="EC" id="2.3.2.31" evidence="3"/>
<dbReference type="FunFam" id="3.30.40.10:FF:000019">
    <property type="entry name" value="RBR-type E3 ubiquitin transferase"/>
    <property type="match status" value="1"/>
</dbReference>
<name>A0A443S430_9ACAR</name>
<dbReference type="Pfam" id="PF01485">
    <property type="entry name" value="IBR"/>
    <property type="match status" value="1"/>
</dbReference>
<keyword evidence="9" id="KW-0862">Zinc</keyword>
<dbReference type="SMART" id="SM00647">
    <property type="entry name" value="IBR"/>
    <property type="match status" value="2"/>
</dbReference>
<dbReference type="SUPFAM" id="SSF57850">
    <property type="entry name" value="RING/U-box"/>
    <property type="match status" value="3"/>
</dbReference>
<dbReference type="EMBL" id="NCKV01009187">
    <property type="protein sequence ID" value="RWS22306.1"/>
    <property type="molecule type" value="Genomic_DNA"/>
</dbReference>
<evidence type="ECO:0000256" key="3">
    <source>
        <dbReference type="ARBA" id="ARBA00012251"/>
    </source>
</evidence>
<dbReference type="Pfam" id="PF22191">
    <property type="entry name" value="IBR_1"/>
    <property type="match status" value="1"/>
</dbReference>
<dbReference type="Pfam" id="PF21235">
    <property type="entry name" value="UBA_ARI1"/>
    <property type="match status" value="1"/>
</dbReference>
<keyword evidence="4" id="KW-0808">Transferase</keyword>
<comment type="similarity">
    <text evidence="2">Belongs to the RBR family. Ariadne subfamily.</text>
</comment>
<protein>
    <recommendedName>
        <fullName evidence="3">RBR-type E3 ubiquitin transferase</fullName>
        <ecNumber evidence="3">2.3.2.31</ecNumber>
    </recommendedName>
</protein>
<dbReference type="VEuPathDB" id="VectorBase:LDEU009734"/>
<dbReference type="InterPro" id="IPR002867">
    <property type="entry name" value="IBR_dom"/>
</dbReference>
<evidence type="ECO:0000256" key="8">
    <source>
        <dbReference type="ARBA" id="ARBA00022786"/>
    </source>
</evidence>
<dbReference type="GO" id="GO:0061630">
    <property type="term" value="F:ubiquitin protein ligase activity"/>
    <property type="evidence" value="ECO:0007669"/>
    <property type="project" value="UniProtKB-EC"/>
</dbReference>
<keyword evidence="6" id="KW-0677">Repeat</keyword>
<accession>A0A443S430</accession>
<feature type="domain" description="RING-type" evidence="13">
    <location>
        <begin position="126"/>
        <end position="337"/>
    </location>
</feature>
<comment type="catalytic activity">
    <reaction evidence="1">
        <text>[E2 ubiquitin-conjugating enzyme]-S-ubiquitinyl-L-cysteine + [acceptor protein]-L-lysine = [E2 ubiquitin-conjugating enzyme]-L-cysteine + [acceptor protein]-N(6)-ubiquitinyl-L-lysine.</text>
        <dbReference type="EC" id="2.3.2.31"/>
    </reaction>
</comment>
<gene>
    <name evidence="14" type="ORF">B4U80_10076</name>
</gene>
<dbReference type="GO" id="GO:0008270">
    <property type="term" value="F:zinc ion binding"/>
    <property type="evidence" value="ECO:0007669"/>
    <property type="project" value="UniProtKB-KW"/>
</dbReference>
<keyword evidence="5" id="KW-0479">Metal-binding</keyword>
<evidence type="ECO:0000256" key="11">
    <source>
        <dbReference type="SAM" id="MobiDB-lite"/>
    </source>
</evidence>
<dbReference type="InterPro" id="IPR044066">
    <property type="entry name" value="TRIAD_supradom"/>
</dbReference>
<keyword evidence="7 10" id="KW-0863">Zinc-finger</keyword>
<comment type="caution">
    <text evidence="14">The sequence shown here is derived from an EMBL/GenBank/DDBJ whole genome shotgun (WGS) entry which is preliminary data.</text>
</comment>
<evidence type="ECO:0000256" key="6">
    <source>
        <dbReference type="ARBA" id="ARBA00022737"/>
    </source>
</evidence>
<evidence type="ECO:0000256" key="4">
    <source>
        <dbReference type="ARBA" id="ARBA00022679"/>
    </source>
</evidence>
<dbReference type="OrthoDB" id="10009520at2759"/>
<evidence type="ECO:0000256" key="10">
    <source>
        <dbReference type="PROSITE-ProRule" id="PRU00175"/>
    </source>
</evidence>
<feature type="domain" description="RING-type" evidence="12">
    <location>
        <begin position="130"/>
        <end position="176"/>
    </location>
</feature>
<reference evidence="14 15" key="1">
    <citation type="journal article" date="2018" name="Gigascience">
        <title>Genomes of trombidid mites reveal novel predicted allergens and laterally-transferred genes associated with secondary metabolism.</title>
        <authorList>
            <person name="Dong X."/>
            <person name="Chaisiri K."/>
            <person name="Xia D."/>
            <person name="Armstrong S.D."/>
            <person name="Fang Y."/>
            <person name="Donnelly M.J."/>
            <person name="Kadowaki T."/>
            <person name="McGarry J.W."/>
            <person name="Darby A.C."/>
            <person name="Makepeace B.L."/>
        </authorList>
    </citation>
    <scope>NUCLEOTIDE SEQUENCE [LARGE SCALE GENOMIC DNA]</scope>
    <source>
        <strain evidence="14">UoL-UT</strain>
    </source>
</reference>
<dbReference type="Gene3D" id="1.20.120.1750">
    <property type="match status" value="1"/>
</dbReference>
<evidence type="ECO:0000256" key="9">
    <source>
        <dbReference type="ARBA" id="ARBA00022833"/>
    </source>
</evidence>
<evidence type="ECO:0000256" key="7">
    <source>
        <dbReference type="ARBA" id="ARBA00022771"/>
    </source>
</evidence>
<keyword evidence="8" id="KW-0833">Ubl conjugation pathway</keyword>
<dbReference type="InterPro" id="IPR013083">
    <property type="entry name" value="Znf_RING/FYVE/PHD"/>
</dbReference>
<dbReference type="InterPro" id="IPR048962">
    <property type="entry name" value="ARIH1-like_UBL"/>
</dbReference>
<dbReference type="PROSITE" id="PS51873">
    <property type="entry name" value="TRIAD"/>
    <property type="match status" value="1"/>
</dbReference>
<evidence type="ECO:0000313" key="15">
    <source>
        <dbReference type="Proteomes" id="UP000288716"/>
    </source>
</evidence>
<evidence type="ECO:0000259" key="13">
    <source>
        <dbReference type="PROSITE" id="PS51873"/>
    </source>
</evidence>
<dbReference type="InterPro" id="IPR001841">
    <property type="entry name" value="Znf_RING"/>
</dbReference>
<dbReference type="InterPro" id="IPR045840">
    <property type="entry name" value="Ariadne"/>
</dbReference>
<dbReference type="InterPro" id="IPR027370">
    <property type="entry name" value="Znf-RING_euk"/>
</dbReference>